<proteinExistence type="predicted"/>
<protein>
    <submittedName>
        <fullName evidence="2">Uncharacterized protein</fullName>
    </submittedName>
</protein>
<dbReference type="EMBL" id="JAJVDC020000043">
    <property type="protein sequence ID" value="KAL1630958.1"/>
    <property type="molecule type" value="Genomic_DNA"/>
</dbReference>
<keyword evidence="3" id="KW-1185">Reference proteome</keyword>
<feature type="compositionally biased region" description="Basic and acidic residues" evidence="1">
    <location>
        <begin position="23"/>
        <end position="69"/>
    </location>
</feature>
<name>A0ABR3SWM1_9PEZI</name>
<organism evidence="2 3">
    <name type="scientific">Neofusicoccum ribis</name>
    <dbReference type="NCBI Taxonomy" id="45134"/>
    <lineage>
        <taxon>Eukaryota</taxon>
        <taxon>Fungi</taxon>
        <taxon>Dikarya</taxon>
        <taxon>Ascomycota</taxon>
        <taxon>Pezizomycotina</taxon>
        <taxon>Dothideomycetes</taxon>
        <taxon>Dothideomycetes incertae sedis</taxon>
        <taxon>Botryosphaeriales</taxon>
        <taxon>Botryosphaeriaceae</taxon>
        <taxon>Neofusicoccum</taxon>
    </lineage>
</organism>
<evidence type="ECO:0000313" key="3">
    <source>
        <dbReference type="Proteomes" id="UP001521116"/>
    </source>
</evidence>
<reference evidence="2 3" key="1">
    <citation type="submission" date="2024-02" db="EMBL/GenBank/DDBJ databases">
        <title>De novo assembly and annotation of 12 fungi associated with fruit tree decline syndrome in Ontario, Canada.</title>
        <authorList>
            <person name="Sulman M."/>
            <person name="Ellouze W."/>
            <person name="Ilyukhin E."/>
        </authorList>
    </citation>
    <scope>NUCLEOTIDE SEQUENCE [LARGE SCALE GENOMIC DNA]</scope>
    <source>
        <strain evidence="2 3">M1-105</strain>
    </source>
</reference>
<feature type="region of interest" description="Disordered" evidence="1">
    <location>
        <begin position="94"/>
        <end position="200"/>
    </location>
</feature>
<feature type="region of interest" description="Disordered" evidence="1">
    <location>
        <begin position="1"/>
        <end position="73"/>
    </location>
</feature>
<sequence length="546" mass="59385">MPTLIKQTSRQVKAAYRKNGGHMSEKERRQLEKAAAADRRAEELREKEKKRVANKKKREEKAIKEREARLANGIGDATQAVGYSHTQRAMKNFMTTWVKNAPPKPATEDKGSLANPYVSSPPQQPDGVADDDRGGVDQDNDDNDELQPRATSESAKPDQKDQSINLFDTGGLDDTRAAEDDRSASGCDSATDFERAEADDGANAYEIRPFVASSAHQSLGPDGADGLNHVFDGDIFDQAVEDARPPSGFNSADDGDLSSPVISAAVETAVPVDQPSDPYDADDLVETGDDEIFDQAIEEIRLASDYDSADDTCPWEADSVEDELLHEALNKAFNSANPKELCLVSQGPSLPATPSQHSDGLPYLDNTLHTVLDEPASPVRPSPRISDSFLSSEWDISPEDMDAMETKAKEACLSRSSAMSTPCNSWMASTPCPMQKRKSMTSEDEGLAAVKKRKILSPRPAPAKGTMLPPPKPVTPDARRKASRFDDLGFSSQDLFEAACEPVVFPDKKASPGVDPTVETRTPENSRFAEFGLSTQLLYDAAYDEI</sequence>
<feature type="compositionally biased region" description="Polar residues" evidence="1">
    <location>
        <begin position="1"/>
        <end position="11"/>
    </location>
</feature>
<feature type="region of interest" description="Disordered" evidence="1">
    <location>
        <begin position="454"/>
        <end position="479"/>
    </location>
</feature>
<dbReference type="Proteomes" id="UP001521116">
    <property type="component" value="Unassembled WGS sequence"/>
</dbReference>
<gene>
    <name evidence="2" type="ORF">SLS56_004632</name>
</gene>
<feature type="compositionally biased region" description="Basic and acidic residues" evidence="1">
    <location>
        <begin position="173"/>
        <end position="183"/>
    </location>
</feature>
<evidence type="ECO:0000256" key="1">
    <source>
        <dbReference type="SAM" id="MobiDB-lite"/>
    </source>
</evidence>
<comment type="caution">
    <text evidence="2">The sequence shown here is derived from an EMBL/GenBank/DDBJ whole genome shotgun (WGS) entry which is preliminary data.</text>
</comment>
<accession>A0ABR3SWM1</accession>
<evidence type="ECO:0000313" key="2">
    <source>
        <dbReference type="EMBL" id="KAL1630958.1"/>
    </source>
</evidence>